<dbReference type="PROSITE" id="PS50928">
    <property type="entry name" value="ABC_TM1"/>
    <property type="match status" value="1"/>
</dbReference>
<feature type="transmembrane region" description="Helical" evidence="7">
    <location>
        <begin position="176"/>
        <end position="197"/>
    </location>
</feature>
<keyword evidence="5 7" id="KW-1133">Transmembrane helix</keyword>
<keyword evidence="11" id="KW-1185">Reference proteome</keyword>
<evidence type="ECO:0000256" key="1">
    <source>
        <dbReference type="ARBA" id="ARBA00004651"/>
    </source>
</evidence>
<dbReference type="EMBL" id="BAABGN010000008">
    <property type="protein sequence ID" value="GAA4423088.1"/>
    <property type="molecule type" value="Genomic_DNA"/>
</dbReference>
<keyword evidence="2 7" id="KW-0813">Transport</keyword>
<feature type="transmembrane region" description="Helical" evidence="7">
    <location>
        <begin position="281"/>
        <end position="305"/>
    </location>
</feature>
<comment type="similarity">
    <text evidence="7">Belongs to the binding-protein-dependent transport system permease family.</text>
</comment>
<evidence type="ECO:0000256" key="5">
    <source>
        <dbReference type="ARBA" id="ARBA00022989"/>
    </source>
</evidence>
<protein>
    <submittedName>
        <fullName evidence="10">Sugar ABC transporter permease</fullName>
    </submittedName>
</protein>
<evidence type="ECO:0000256" key="6">
    <source>
        <dbReference type="ARBA" id="ARBA00023136"/>
    </source>
</evidence>
<evidence type="ECO:0000256" key="8">
    <source>
        <dbReference type="SAM" id="MobiDB-lite"/>
    </source>
</evidence>
<reference evidence="11" key="1">
    <citation type="journal article" date="2019" name="Int. J. Syst. Evol. Microbiol.">
        <title>The Global Catalogue of Microorganisms (GCM) 10K type strain sequencing project: providing services to taxonomists for standard genome sequencing and annotation.</title>
        <authorList>
            <consortium name="The Broad Institute Genomics Platform"/>
            <consortium name="The Broad Institute Genome Sequencing Center for Infectious Disease"/>
            <person name="Wu L."/>
            <person name="Ma J."/>
        </authorList>
    </citation>
    <scope>NUCLEOTIDE SEQUENCE [LARGE SCALE GENOMIC DNA]</scope>
    <source>
        <strain evidence="11">JCM 17810</strain>
    </source>
</reference>
<proteinExistence type="inferred from homology"/>
<comment type="caution">
    <text evidence="10">The sequence shown here is derived from an EMBL/GenBank/DDBJ whole genome shotgun (WGS) entry which is preliminary data.</text>
</comment>
<keyword evidence="4 7" id="KW-0812">Transmembrane</keyword>
<evidence type="ECO:0000259" key="9">
    <source>
        <dbReference type="PROSITE" id="PS50928"/>
    </source>
</evidence>
<evidence type="ECO:0000313" key="10">
    <source>
        <dbReference type="EMBL" id="GAA4423088.1"/>
    </source>
</evidence>
<dbReference type="PANTHER" id="PTHR30193">
    <property type="entry name" value="ABC TRANSPORTER PERMEASE PROTEIN"/>
    <property type="match status" value="1"/>
</dbReference>
<keyword evidence="6 7" id="KW-0472">Membrane</keyword>
<comment type="subcellular location">
    <subcellularLocation>
        <location evidence="1 7">Cell membrane</location>
        <topology evidence="1 7">Multi-pass membrane protein</topology>
    </subcellularLocation>
</comment>
<dbReference type="InterPro" id="IPR051393">
    <property type="entry name" value="ABC_transporter_permease"/>
</dbReference>
<feature type="transmembrane region" description="Helical" evidence="7">
    <location>
        <begin position="96"/>
        <end position="115"/>
    </location>
</feature>
<feature type="transmembrane region" description="Helical" evidence="7">
    <location>
        <begin position="230"/>
        <end position="249"/>
    </location>
</feature>
<feature type="transmembrane region" description="Helical" evidence="7">
    <location>
        <begin position="127"/>
        <end position="147"/>
    </location>
</feature>
<dbReference type="CDD" id="cd06261">
    <property type="entry name" value="TM_PBP2"/>
    <property type="match status" value="1"/>
</dbReference>
<gene>
    <name evidence="10" type="ORF">GCM10023169_18280</name>
</gene>
<dbReference type="Proteomes" id="UP001500622">
    <property type="component" value="Unassembled WGS sequence"/>
</dbReference>
<evidence type="ECO:0000256" key="4">
    <source>
        <dbReference type="ARBA" id="ARBA00022692"/>
    </source>
</evidence>
<feature type="transmembrane region" description="Helical" evidence="7">
    <location>
        <begin position="32"/>
        <end position="52"/>
    </location>
</feature>
<evidence type="ECO:0000313" key="11">
    <source>
        <dbReference type="Proteomes" id="UP001500622"/>
    </source>
</evidence>
<dbReference type="RefSeq" id="WP_345215953.1">
    <property type="nucleotide sequence ID" value="NZ_BAABGN010000008.1"/>
</dbReference>
<dbReference type="PANTHER" id="PTHR30193:SF41">
    <property type="entry name" value="DIACETYLCHITOBIOSE UPTAKE SYSTEM PERMEASE PROTEIN NGCF"/>
    <property type="match status" value="1"/>
</dbReference>
<organism evidence="10 11">
    <name type="scientific">Georgenia halophila</name>
    <dbReference type="NCBI Taxonomy" id="620889"/>
    <lineage>
        <taxon>Bacteria</taxon>
        <taxon>Bacillati</taxon>
        <taxon>Actinomycetota</taxon>
        <taxon>Actinomycetes</taxon>
        <taxon>Micrococcales</taxon>
        <taxon>Bogoriellaceae</taxon>
        <taxon>Georgenia</taxon>
    </lineage>
</organism>
<evidence type="ECO:0000256" key="2">
    <source>
        <dbReference type="ARBA" id="ARBA00022448"/>
    </source>
</evidence>
<dbReference type="Gene3D" id="1.10.3720.10">
    <property type="entry name" value="MetI-like"/>
    <property type="match status" value="1"/>
</dbReference>
<evidence type="ECO:0000256" key="7">
    <source>
        <dbReference type="RuleBase" id="RU363032"/>
    </source>
</evidence>
<accession>A0ABP8L6D2</accession>
<dbReference type="InterPro" id="IPR035906">
    <property type="entry name" value="MetI-like_sf"/>
</dbReference>
<sequence>MTTTTEPRGPLPADLDEGTQARRRRNPDAVRGWLYMAPFVIVFGLFLVWPTVSGLWMSFTGQSLTGANDGFIGLDNYAEALADPQVWSSFWNTVEFTVLSTIPLVIVALLFAVIVNSGVKGQWLWRLSIFMPYLLASTVVSQIWVWLYNPQLGLVNEAVRILGLDAIPWLQDPDTAMLSVVITTVWWTIGFNFLLYLSALQAIPDQLYEAASLDGAGIWRKFWSITVPQLGPTTVLVLILQILASLKVFDQFYQMTGGGPAGTTRPILQYVYEAGFTGYRLGYAAAISYLFFALIIALSLVYVFVNNRRGARQ</sequence>
<keyword evidence="3" id="KW-1003">Cell membrane</keyword>
<feature type="region of interest" description="Disordered" evidence="8">
    <location>
        <begin position="1"/>
        <end position="22"/>
    </location>
</feature>
<dbReference type="SUPFAM" id="SSF161098">
    <property type="entry name" value="MetI-like"/>
    <property type="match status" value="1"/>
</dbReference>
<name>A0ABP8L6D2_9MICO</name>
<evidence type="ECO:0000256" key="3">
    <source>
        <dbReference type="ARBA" id="ARBA00022475"/>
    </source>
</evidence>
<feature type="domain" description="ABC transmembrane type-1" evidence="9">
    <location>
        <begin position="90"/>
        <end position="302"/>
    </location>
</feature>
<dbReference type="InterPro" id="IPR000515">
    <property type="entry name" value="MetI-like"/>
</dbReference>
<dbReference type="Pfam" id="PF00528">
    <property type="entry name" value="BPD_transp_1"/>
    <property type="match status" value="1"/>
</dbReference>